<organism evidence="2 3">
    <name type="scientific">Litoribrevibacter albus</name>
    <dbReference type="NCBI Taxonomy" id="1473156"/>
    <lineage>
        <taxon>Bacteria</taxon>
        <taxon>Pseudomonadati</taxon>
        <taxon>Pseudomonadota</taxon>
        <taxon>Gammaproteobacteria</taxon>
        <taxon>Oceanospirillales</taxon>
        <taxon>Oceanospirillaceae</taxon>
        <taxon>Litoribrevibacter</taxon>
    </lineage>
</organism>
<dbReference type="AlphaFoldDB" id="A0AA37SAJ0"/>
<feature type="transmembrane region" description="Helical" evidence="1">
    <location>
        <begin position="6"/>
        <end position="24"/>
    </location>
</feature>
<dbReference type="RefSeq" id="WP_284381239.1">
    <property type="nucleotide sequence ID" value="NZ_BSNM01000014.1"/>
</dbReference>
<comment type="caution">
    <text evidence="2">The sequence shown here is derived from an EMBL/GenBank/DDBJ whole genome shotgun (WGS) entry which is preliminary data.</text>
</comment>
<gene>
    <name evidence="2" type="ORF">GCM10007876_20550</name>
</gene>
<name>A0AA37SAJ0_9GAMM</name>
<evidence type="ECO:0000256" key="1">
    <source>
        <dbReference type="SAM" id="Phobius"/>
    </source>
</evidence>
<accession>A0AA37SAJ0</accession>
<evidence type="ECO:0000313" key="2">
    <source>
        <dbReference type="EMBL" id="GLQ31576.1"/>
    </source>
</evidence>
<protein>
    <submittedName>
        <fullName evidence="2">Uncharacterized protein</fullName>
    </submittedName>
</protein>
<feature type="transmembrane region" description="Helical" evidence="1">
    <location>
        <begin position="45"/>
        <end position="69"/>
    </location>
</feature>
<keyword evidence="1" id="KW-1133">Transmembrane helix</keyword>
<proteinExistence type="predicted"/>
<dbReference type="EMBL" id="BSNM01000014">
    <property type="protein sequence ID" value="GLQ31576.1"/>
    <property type="molecule type" value="Genomic_DNA"/>
</dbReference>
<keyword evidence="1" id="KW-0472">Membrane</keyword>
<evidence type="ECO:0000313" key="3">
    <source>
        <dbReference type="Proteomes" id="UP001161389"/>
    </source>
</evidence>
<reference evidence="2" key="2">
    <citation type="submission" date="2023-01" db="EMBL/GenBank/DDBJ databases">
        <title>Draft genome sequence of Litoribrevibacter albus strain NBRC 110071.</title>
        <authorList>
            <person name="Sun Q."/>
            <person name="Mori K."/>
        </authorList>
    </citation>
    <scope>NUCLEOTIDE SEQUENCE</scope>
    <source>
        <strain evidence="2">NBRC 110071</strain>
    </source>
</reference>
<reference evidence="2" key="1">
    <citation type="journal article" date="2014" name="Int. J. Syst. Evol. Microbiol.">
        <title>Complete genome sequence of Corynebacterium casei LMG S-19264T (=DSM 44701T), isolated from a smear-ripened cheese.</title>
        <authorList>
            <consortium name="US DOE Joint Genome Institute (JGI-PGF)"/>
            <person name="Walter F."/>
            <person name="Albersmeier A."/>
            <person name="Kalinowski J."/>
            <person name="Ruckert C."/>
        </authorList>
    </citation>
    <scope>NUCLEOTIDE SEQUENCE</scope>
    <source>
        <strain evidence="2">NBRC 110071</strain>
    </source>
</reference>
<keyword evidence="1" id="KW-0812">Transmembrane</keyword>
<sequence>MNLMTIALGAVCWLIALVFGYRSVKYKETDGRLKVMRATLGEKRGVLFFRFTYVAMPLFIGSIIIAAGFQGLTIVEFFMGSQQS</sequence>
<dbReference type="Proteomes" id="UP001161389">
    <property type="component" value="Unassembled WGS sequence"/>
</dbReference>
<keyword evidence="3" id="KW-1185">Reference proteome</keyword>